<reference evidence="3 4" key="1">
    <citation type="submission" date="2020-08" db="EMBL/GenBank/DDBJ databases">
        <title>Genome public.</title>
        <authorList>
            <person name="Liu C."/>
            <person name="Sun Q."/>
        </authorList>
    </citation>
    <scope>NUCLEOTIDE SEQUENCE [LARGE SCALE GENOMIC DNA]</scope>
    <source>
        <strain evidence="3 4">NSJ-26</strain>
    </source>
</reference>
<dbReference type="SUPFAM" id="SSF143011">
    <property type="entry name" value="RelE-like"/>
    <property type="match status" value="1"/>
</dbReference>
<name>A0A926EUE0_9FIRM</name>
<dbReference type="Gene3D" id="3.30.2310.20">
    <property type="entry name" value="RelE-like"/>
    <property type="match status" value="1"/>
</dbReference>
<gene>
    <name evidence="3" type="ORF">H8689_02365</name>
</gene>
<accession>A0A926EUE0</accession>
<evidence type="ECO:0000256" key="1">
    <source>
        <dbReference type="ARBA" id="ARBA00006226"/>
    </source>
</evidence>
<dbReference type="PANTHER" id="PTHR35601:SF1">
    <property type="entry name" value="TOXIN RELE"/>
    <property type="match status" value="1"/>
</dbReference>
<comment type="similarity">
    <text evidence="1">Belongs to the RelE toxin family.</text>
</comment>
<protein>
    <submittedName>
        <fullName evidence="3">Type II toxin-antitoxin system RelE/ParE family toxin</fullName>
    </submittedName>
</protein>
<evidence type="ECO:0000313" key="3">
    <source>
        <dbReference type="EMBL" id="MBC8589983.1"/>
    </source>
</evidence>
<comment type="caution">
    <text evidence="3">The sequence shown here is derived from an EMBL/GenBank/DDBJ whole genome shotgun (WGS) entry which is preliminary data.</text>
</comment>
<dbReference type="InterPro" id="IPR007712">
    <property type="entry name" value="RelE/ParE_toxin"/>
</dbReference>
<organism evidence="3 4">
    <name type="scientific">Wansuia hejianensis</name>
    <dbReference type="NCBI Taxonomy" id="2763667"/>
    <lineage>
        <taxon>Bacteria</taxon>
        <taxon>Bacillati</taxon>
        <taxon>Bacillota</taxon>
        <taxon>Clostridia</taxon>
        <taxon>Lachnospirales</taxon>
        <taxon>Lachnospiraceae</taxon>
        <taxon>Wansuia</taxon>
    </lineage>
</organism>
<dbReference type="NCBIfam" id="TIGR02385">
    <property type="entry name" value="RelE_StbE"/>
    <property type="match status" value="1"/>
</dbReference>
<sequence length="90" mass="10850">MKYKILFEKNADKQLKKIDITQQRIIVNWIAKNLENTNDPRIFGKSLKGNLKDYWRYRIGNYRIIAEINDDEVKILIIEVGHRKDIYKNI</sequence>
<proteinExistence type="inferred from homology"/>
<dbReference type="Pfam" id="PF05016">
    <property type="entry name" value="ParE_toxin"/>
    <property type="match status" value="1"/>
</dbReference>
<keyword evidence="4" id="KW-1185">Reference proteome</keyword>
<evidence type="ECO:0000256" key="2">
    <source>
        <dbReference type="ARBA" id="ARBA00022649"/>
    </source>
</evidence>
<dbReference type="InterPro" id="IPR035093">
    <property type="entry name" value="RelE/ParE_toxin_dom_sf"/>
</dbReference>
<dbReference type="Proteomes" id="UP000601522">
    <property type="component" value="Unassembled WGS sequence"/>
</dbReference>
<dbReference type="PANTHER" id="PTHR35601">
    <property type="entry name" value="TOXIN RELE"/>
    <property type="match status" value="1"/>
</dbReference>
<dbReference type="EMBL" id="JACRTK010000001">
    <property type="protein sequence ID" value="MBC8589983.1"/>
    <property type="molecule type" value="Genomic_DNA"/>
</dbReference>
<evidence type="ECO:0000313" key="4">
    <source>
        <dbReference type="Proteomes" id="UP000601522"/>
    </source>
</evidence>
<keyword evidence="2" id="KW-1277">Toxin-antitoxin system</keyword>
<dbReference type="RefSeq" id="WP_249322774.1">
    <property type="nucleotide sequence ID" value="NZ_JACRTK010000001.1"/>
</dbReference>
<dbReference type="AlphaFoldDB" id="A0A926EUE0"/>